<evidence type="ECO:0000313" key="2">
    <source>
        <dbReference type="Proteomes" id="UP000195221"/>
    </source>
</evidence>
<dbReference type="EMBL" id="NBTZ01000038">
    <property type="protein sequence ID" value="OTP76272.1"/>
    <property type="molecule type" value="Genomic_DNA"/>
</dbReference>
<evidence type="ECO:0000313" key="1">
    <source>
        <dbReference type="EMBL" id="OTP76272.1"/>
    </source>
</evidence>
<protein>
    <submittedName>
        <fullName evidence="1">Uncharacterized protein</fullName>
    </submittedName>
</protein>
<comment type="caution">
    <text evidence="1">The sequence shown here is derived from an EMBL/GenBank/DDBJ whole genome shotgun (WGS) entry which is preliminary data.</text>
</comment>
<reference evidence="1 2" key="1">
    <citation type="submission" date="2017-03" db="EMBL/GenBank/DDBJ databases">
        <title>Genome analysis of strain PAMC 26577.</title>
        <authorList>
            <person name="Oh H.-M."/>
            <person name="Yang J.-A."/>
        </authorList>
    </citation>
    <scope>NUCLEOTIDE SEQUENCE [LARGE SCALE GENOMIC DNA]</scope>
    <source>
        <strain evidence="1 2">PAMC 26577</strain>
    </source>
</reference>
<sequence>MDMVVAISAMCAASIADRLCAYVERPLCARTGENFEPAKRLPPI</sequence>
<gene>
    <name evidence="1" type="ORF">PAMC26577_11350</name>
</gene>
<dbReference type="Proteomes" id="UP000195221">
    <property type="component" value="Unassembled WGS sequence"/>
</dbReference>
<name>A0A242MY79_CABSO</name>
<dbReference type="AlphaFoldDB" id="A0A242MY79"/>
<organism evidence="1 2">
    <name type="scientific">Caballeronia sordidicola</name>
    <name type="common">Burkholderia sordidicola</name>
    <dbReference type="NCBI Taxonomy" id="196367"/>
    <lineage>
        <taxon>Bacteria</taxon>
        <taxon>Pseudomonadati</taxon>
        <taxon>Pseudomonadota</taxon>
        <taxon>Betaproteobacteria</taxon>
        <taxon>Burkholderiales</taxon>
        <taxon>Burkholderiaceae</taxon>
        <taxon>Caballeronia</taxon>
    </lineage>
</organism>
<proteinExistence type="predicted"/>
<accession>A0A242MY79</accession>